<evidence type="ECO:0000256" key="1">
    <source>
        <dbReference type="ARBA" id="ARBA00005771"/>
    </source>
</evidence>
<dbReference type="InterPro" id="IPR000863">
    <property type="entry name" value="Sulfotransferase_dom"/>
</dbReference>
<reference evidence="4 5" key="1">
    <citation type="journal article" date="2017" name="Gigascience">
        <title>Draft genome of the honey bee ectoparasitic mite, Tropilaelaps mercedesae, is shaped by the parasitic life history.</title>
        <authorList>
            <person name="Dong X."/>
            <person name="Armstrong S.D."/>
            <person name="Xia D."/>
            <person name="Makepeace B.L."/>
            <person name="Darby A.C."/>
            <person name="Kadowaki T."/>
        </authorList>
    </citation>
    <scope>NUCLEOTIDE SEQUENCE [LARGE SCALE GENOMIC DNA]</scope>
    <source>
        <strain evidence="4">Wuxi-XJTLU</strain>
    </source>
</reference>
<gene>
    <name evidence="4" type="ORF">BIW11_09291</name>
</gene>
<proteinExistence type="inferred from homology"/>
<evidence type="ECO:0000256" key="2">
    <source>
        <dbReference type="ARBA" id="ARBA00022679"/>
    </source>
</evidence>
<dbReference type="EMBL" id="MNPL01008718">
    <property type="protein sequence ID" value="OQR74117.1"/>
    <property type="molecule type" value="Genomic_DNA"/>
</dbReference>
<evidence type="ECO:0000313" key="5">
    <source>
        <dbReference type="Proteomes" id="UP000192247"/>
    </source>
</evidence>
<name>A0A1V9XKT8_9ACAR</name>
<dbReference type="OrthoDB" id="205623at2759"/>
<dbReference type="AlphaFoldDB" id="A0A1V9XKT8"/>
<dbReference type="PANTHER" id="PTHR11783">
    <property type="entry name" value="SULFOTRANSFERASE SULT"/>
    <property type="match status" value="1"/>
</dbReference>
<comment type="similarity">
    <text evidence="1">Belongs to the sulfotransferase 1 family.</text>
</comment>
<organism evidence="4 5">
    <name type="scientific">Tropilaelaps mercedesae</name>
    <dbReference type="NCBI Taxonomy" id="418985"/>
    <lineage>
        <taxon>Eukaryota</taxon>
        <taxon>Metazoa</taxon>
        <taxon>Ecdysozoa</taxon>
        <taxon>Arthropoda</taxon>
        <taxon>Chelicerata</taxon>
        <taxon>Arachnida</taxon>
        <taxon>Acari</taxon>
        <taxon>Parasitiformes</taxon>
        <taxon>Mesostigmata</taxon>
        <taxon>Gamasina</taxon>
        <taxon>Dermanyssoidea</taxon>
        <taxon>Laelapidae</taxon>
        <taxon>Tropilaelaps</taxon>
    </lineage>
</organism>
<dbReference type="GO" id="GO:0008146">
    <property type="term" value="F:sulfotransferase activity"/>
    <property type="evidence" value="ECO:0007669"/>
    <property type="project" value="InterPro"/>
</dbReference>
<dbReference type="SUPFAM" id="SSF52540">
    <property type="entry name" value="P-loop containing nucleoside triphosphate hydrolases"/>
    <property type="match status" value="1"/>
</dbReference>
<keyword evidence="5" id="KW-1185">Reference proteome</keyword>
<dbReference type="Gene3D" id="3.40.50.300">
    <property type="entry name" value="P-loop containing nucleotide triphosphate hydrolases"/>
    <property type="match status" value="1"/>
</dbReference>
<dbReference type="Proteomes" id="UP000192247">
    <property type="component" value="Unassembled WGS sequence"/>
</dbReference>
<protein>
    <submittedName>
        <fullName evidence="4">Sulfotransferase family cytosolic 2B member 1-like</fullName>
    </submittedName>
</protein>
<sequence length="336" mass="37655">MLIVDGLRLPGHFQPALVERARGYHQPDGDILVVSYPKAGTHWLCHILAVVLADFGTPATPVYLEAAGDNGSATKSTKDRIVFSHVPVGFFERPARLPCEPSDIDGVGAGDVRPRPTVQETLRRFRKVIYLCRNPADVIVSYHYHCRTLSKLYGDGYSCQSLDEFAQLFLSDECCYGSYFSHVRDWLSCKGCDLHVVAYEELQLDFDATVSRLIRFIGKDQWLASGGAGVDKLRKLREECTVKRTRTLIERQVTEMIGKHVDGDHLSQDQRQSVSCIQREASDRERFVSVFAHKGLIGEGRANLSEDILAKLNRLTIAHLSDTPIVTIWKKLGVLV</sequence>
<dbReference type="STRING" id="418985.A0A1V9XKT8"/>
<comment type="caution">
    <text evidence="4">The sequence shown here is derived from an EMBL/GenBank/DDBJ whole genome shotgun (WGS) entry which is preliminary data.</text>
</comment>
<keyword evidence="2 4" id="KW-0808">Transferase</keyword>
<evidence type="ECO:0000313" key="4">
    <source>
        <dbReference type="EMBL" id="OQR74117.1"/>
    </source>
</evidence>
<dbReference type="InterPro" id="IPR027417">
    <property type="entry name" value="P-loop_NTPase"/>
</dbReference>
<evidence type="ECO:0000259" key="3">
    <source>
        <dbReference type="Pfam" id="PF00685"/>
    </source>
</evidence>
<dbReference type="InParanoid" id="A0A1V9XKT8"/>
<dbReference type="Pfam" id="PF00685">
    <property type="entry name" value="Sulfotransfer_1"/>
    <property type="match status" value="1"/>
</dbReference>
<accession>A0A1V9XKT8</accession>
<feature type="domain" description="Sulfotransferase" evidence="3">
    <location>
        <begin position="126"/>
        <end position="249"/>
    </location>
</feature>